<comment type="caution">
    <text evidence="1">The sequence shown here is derived from an EMBL/GenBank/DDBJ whole genome shotgun (WGS) entry which is preliminary data.</text>
</comment>
<name>A0AAD5X5V3_9FUNG</name>
<proteinExistence type="predicted"/>
<organism evidence="1 2">
    <name type="scientific">Rhizophlyctis rosea</name>
    <dbReference type="NCBI Taxonomy" id="64517"/>
    <lineage>
        <taxon>Eukaryota</taxon>
        <taxon>Fungi</taxon>
        <taxon>Fungi incertae sedis</taxon>
        <taxon>Chytridiomycota</taxon>
        <taxon>Chytridiomycota incertae sedis</taxon>
        <taxon>Chytridiomycetes</taxon>
        <taxon>Rhizophlyctidales</taxon>
        <taxon>Rhizophlyctidaceae</taxon>
        <taxon>Rhizophlyctis</taxon>
    </lineage>
</organism>
<dbReference type="GO" id="GO:2000042">
    <property type="term" value="P:negative regulation of double-strand break repair via homologous recombination"/>
    <property type="evidence" value="ECO:0007669"/>
    <property type="project" value="TreeGrafter"/>
</dbReference>
<dbReference type="GO" id="GO:0006281">
    <property type="term" value="P:DNA repair"/>
    <property type="evidence" value="ECO:0007669"/>
    <property type="project" value="TreeGrafter"/>
</dbReference>
<dbReference type="GO" id="GO:0043007">
    <property type="term" value="P:maintenance of rDNA"/>
    <property type="evidence" value="ECO:0007669"/>
    <property type="project" value="TreeGrafter"/>
</dbReference>
<keyword evidence="2" id="KW-1185">Reference proteome</keyword>
<accession>A0AAD5X5V3</accession>
<dbReference type="InterPro" id="IPR032245">
    <property type="entry name" value="RMI2"/>
</dbReference>
<dbReference type="GO" id="GO:0005829">
    <property type="term" value="C:cytosol"/>
    <property type="evidence" value="ECO:0007669"/>
    <property type="project" value="TreeGrafter"/>
</dbReference>
<dbReference type="Gene3D" id="2.40.50.140">
    <property type="entry name" value="Nucleic acid-binding proteins"/>
    <property type="match status" value="1"/>
</dbReference>
<dbReference type="GO" id="GO:0016607">
    <property type="term" value="C:nuclear speck"/>
    <property type="evidence" value="ECO:0007669"/>
    <property type="project" value="TreeGrafter"/>
</dbReference>
<dbReference type="InterPro" id="IPR012340">
    <property type="entry name" value="NA-bd_OB-fold"/>
</dbReference>
<dbReference type="Proteomes" id="UP001212841">
    <property type="component" value="Unassembled WGS sequence"/>
</dbReference>
<dbReference type="GO" id="GO:0033045">
    <property type="term" value="P:regulation of sister chromatid segregation"/>
    <property type="evidence" value="ECO:0007669"/>
    <property type="project" value="TreeGrafter"/>
</dbReference>
<evidence type="ECO:0000313" key="2">
    <source>
        <dbReference type="Proteomes" id="UP001212841"/>
    </source>
</evidence>
<dbReference type="AlphaFoldDB" id="A0AAD5X5V3"/>
<sequence length="151" mass="16802">MDTQIARKFFISQFFQTSFLTDSNNFQFASFIFKTVRIQGIIIDTFDNVNSDGDLERYHYIDDGSGLARIGPLPVSSDLKAGSHVAVIGELTYDLTENIFSIGAISRVFDKSHDPNAETTWMIEVVSVHREGLRKTCICGASCYVLSLTSS</sequence>
<gene>
    <name evidence="1" type="ORF">HK097_007312</name>
</gene>
<dbReference type="PANTHER" id="PTHR33962:SF1">
    <property type="entry name" value="RECQ-MEDIATED GENOME INSTABILITY PROTEIN 2"/>
    <property type="match status" value="1"/>
</dbReference>
<dbReference type="EMBL" id="JADGJD010000037">
    <property type="protein sequence ID" value="KAJ3056334.1"/>
    <property type="molecule type" value="Genomic_DNA"/>
</dbReference>
<evidence type="ECO:0000313" key="1">
    <source>
        <dbReference type="EMBL" id="KAJ3056334.1"/>
    </source>
</evidence>
<dbReference type="PANTHER" id="PTHR33962">
    <property type="entry name" value="RECQ-MEDIATED GENOME INSTABILITY PROTEIN 2 RMI2"/>
    <property type="match status" value="1"/>
</dbReference>
<reference evidence="1" key="1">
    <citation type="submission" date="2020-05" db="EMBL/GenBank/DDBJ databases">
        <title>Phylogenomic resolution of chytrid fungi.</title>
        <authorList>
            <person name="Stajich J.E."/>
            <person name="Amses K."/>
            <person name="Simmons R."/>
            <person name="Seto K."/>
            <person name="Myers J."/>
            <person name="Bonds A."/>
            <person name="Quandt C.A."/>
            <person name="Barry K."/>
            <person name="Liu P."/>
            <person name="Grigoriev I."/>
            <person name="Longcore J.E."/>
            <person name="James T.Y."/>
        </authorList>
    </citation>
    <scope>NUCLEOTIDE SEQUENCE</scope>
    <source>
        <strain evidence="1">JEL0318</strain>
    </source>
</reference>
<protein>
    <submittedName>
        <fullName evidence="1">Uncharacterized protein</fullName>
    </submittedName>
</protein>